<dbReference type="EMBL" id="CP034593">
    <property type="protein sequence ID" value="AZQ77364.1"/>
    <property type="molecule type" value="Genomic_DNA"/>
</dbReference>
<dbReference type="NCBIfam" id="NF047375">
    <property type="entry name" value="HeatShock_HspR"/>
    <property type="match status" value="1"/>
</dbReference>
<evidence type="ECO:0000259" key="3">
    <source>
        <dbReference type="PROSITE" id="PS50937"/>
    </source>
</evidence>
<dbReference type="InterPro" id="IPR000551">
    <property type="entry name" value="MerR-type_HTH_dom"/>
</dbReference>
<dbReference type="KEGG" id="flh:EJ997_08495"/>
<dbReference type="PROSITE" id="PS50937">
    <property type="entry name" value="HTH_MERR_2"/>
    <property type="match status" value="1"/>
</dbReference>
<evidence type="ECO:0000313" key="5">
    <source>
        <dbReference type="Proteomes" id="UP000280344"/>
    </source>
</evidence>
<accession>A0A3S9PYH4</accession>
<reference evidence="4 5" key="1">
    <citation type="submission" date="2018-12" db="EMBL/GenBank/DDBJ databases">
        <title>Complete genome sequence of Flaviflexus sp. H23T48.</title>
        <authorList>
            <person name="Bae J.-W."/>
            <person name="Lee J.-Y."/>
        </authorList>
    </citation>
    <scope>NUCLEOTIDE SEQUENCE [LARGE SCALE GENOMIC DNA]</scope>
    <source>
        <strain evidence="4 5">H23T48</strain>
    </source>
</reference>
<dbReference type="SMART" id="SM00422">
    <property type="entry name" value="HTH_MERR"/>
    <property type="match status" value="1"/>
</dbReference>
<dbReference type="GO" id="GO:0003677">
    <property type="term" value="F:DNA binding"/>
    <property type="evidence" value="ECO:0007669"/>
    <property type="project" value="UniProtKB-KW"/>
</dbReference>
<feature type="coiled-coil region" evidence="2">
    <location>
        <begin position="78"/>
        <end position="115"/>
    </location>
</feature>
<dbReference type="SUPFAM" id="SSF46955">
    <property type="entry name" value="Putative DNA-binding domain"/>
    <property type="match status" value="1"/>
</dbReference>
<dbReference type="Gene3D" id="1.10.1660.10">
    <property type="match status" value="1"/>
</dbReference>
<keyword evidence="5" id="KW-1185">Reference proteome</keyword>
<dbReference type="InterPro" id="IPR047057">
    <property type="entry name" value="MerR_fam"/>
</dbReference>
<keyword evidence="1" id="KW-0238">DNA-binding</keyword>
<name>A0A3S9PYH4_9ACTO</name>
<dbReference type="GO" id="GO:0003700">
    <property type="term" value="F:DNA-binding transcription factor activity"/>
    <property type="evidence" value="ECO:0007669"/>
    <property type="project" value="InterPro"/>
</dbReference>
<dbReference type="PANTHER" id="PTHR30204:SF58">
    <property type="entry name" value="HTH-TYPE TRANSCRIPTIONAL REGULATOR YFMP"/>
    <property type="match status" value="1"/>
</dbReference>
<proteinExistence type="predicted"/>
<evidence type="ECO:0000256" key="2">
    <source>
        <dbReference type="SAM" id="Coils"/>
    </source>
</evidence>
<dbReference type="Gene3D" id="1.20.5.170">
    <property type="match status" value="1"/>
</dbReference>
<dbReference type="InterPro" id="IPR009061">
    <property type="entry name" value="DNA-bd_dom_put_sf"/>
</dbReference>
<dbReference type="Proteomes" id="UP000280344">
    <property type="component" value="Chromosome"/>
</dbReference>
<dbReference type="PANTHER" id="PTHR30204">
    <property type="entry name" value="REDOX-CYCLING DRUG-SENSING TRANSCRIPTIONAL ACTIVATOR SOXR"/>
    <property type="match status" value="1"/>
</dbReference>
<dbReference type="OrthoDB" id="5345718at2"/>
<evidence type="ECO:0000256" key="1">
    <source>
        <dbReference type="ARBA" id="ARBA00023125"/>
    </source>
</evidence>
<dbReference type="CDD" id="cd04766">
    <property type="entry name" value="HTH_HspR"/>
    <property type="match status" value="1"/>
</dbReference>
<sequence>MVSPSLSRNDPVFSVSIAAQMAGMHAQTVRQYDRLGLVVASRTRGGGRRYSLNDIAALQEIQTLSQEEGINLAGISRILELEQEVKKLKRENSRLKSMANRLKDVLLEKQAAERRVFAAGQDGSIVALSRGERAPADEAVRRSSALVIWRPR</sequence>
<organism evidence="4 5">
    <name type="scientific">Flaviflexus ciconiae</name>
    <dbReference type="NCBI Taxonomy" id="2496867"/>
    <lineage>
        <taxon>Bacteria</taxon>
        <taxon>Bacillati</taxon>
        <taxon>Actinomycetota</taxon>
        <taxon>Actinomycetes</taxon>
        <taxon>Actinomycetales</taxon>
        <taxon>Actinomycetaceae</taxon>
        <taxon>Flaviflexus</taxon>
    </lineage>
</organism>
<evidence type="ECO:0000313" key="4">
    <source>
        <dbReference type="EMBL" id="AZQ77364.1"/>
    </source>
</evidence>
<dbReference type="AlphaFoldDB" id="A0A3S9PYH4"/>
<keyword evidence="2" id="KW-0175">Coiled coil</keyword>
<gene>
    <name evidence="4" type="ORF">EJ997_08495</name>
</gene>
<dbReference type="Pfam" id="PF13411">
    <property type="entry name" value="MerR_1"/>
    <property type="match status" value="1"/>
</dbReference>
<feature type="domain" description="HTH merR-type" evidence="3">
    <location>
        <begin position="12"/>
        <end position="81"/>
    </location>
</feature>
<protein>
    <submittedName>
        <fullName evidence="4">MerR family transcriptional regulator</fullName>
    </submittedName>
</protein>